<evidence type="ECO:0000313" key="2">
    <source>
        <dbReference type="Proteomes" id="UP000320300"/>
    </source>
</evidence>
<organism evidence="1 2">
    <name type="scientific">Pedobacter westerhofensis</name>
    <dbReference type="NCBI Taxonomy" id="425512"/>
    <lineage>
        <taxon>Bacteria</taxon>
        <taxon>Pseudomonadati</taxon>
        <taxon>Bacteroidota</taxon>
        <taxon>Sphingobacteriia</taxon>
        <taxon>Sphingobacteriales</taxon>
        <taxon>Sphingobacteriaceae</taxon>
        <taxon>Pedobacter</taxon>
    </lineage>
</organism>
<protein>
    <submittedName>
        <fullName evidence="1">Uncharacterized protein</fullName>
    </submittedName>
</protein>
<dbReference type="EMBL" id="FXTN01000004">
    <property type="protein sequence ID" value="SMO60542.1"/>
    <property type="molecule type" value="Genomic_DNA"/>
</dbReference>
<accession>A0A521CM72</accession>
<dbReference type="Proteomes" id="UP000320300">
    <property type="component" value="Unassembled WGS sequence"/>
</dbReference>
<sequence>MNIIPNEKKLTSSIIFINLASLFTDYCKENCDQNVLYYKRENDVITISMDAEAIMDIVVTDSDVRINQLAAHEDLYQSSRKFIHNLVN</sequence>
<dbReference type="RefSeq" id="WP_142527773.1">
    <property type="nucleotide sequence ID" value="NZ_CBCSJO010000001.1"/>
</dbReference>
<dbReference type="AlphaFoldDB" id="A0A521CM72"/>
<gene>
    <name evidence="1" type="ORF">SAMN06265348_10458</name>
</gene>
<proteinExistence type="predicted"/>
<name>A0A521CM72_9SPHI</name>
<keyword evidence="2" id="KW-1185">Reference proteome</keyword>
<evidence type="ECO:0000313" key="1">
    <source>
        <dbReference type="EMBL" id="SMO60542.1"/>
    </source>
</evidence>
<reference evidence="1 2" key="1">
    <citation type="submission" date="2017-05" db="EMBL/GenBank/DDBJ databases">
        <authorList>
            <person name="Varghese N."/>
            <person name="Submissions S."/>
        </authorList>
    </citation>
    <scope>NUCLEOTIDE SEQUENCE [LARGE SCALE GENOMIC DNA]</scope>
    <source>
        <strain evidence="1 2">DSM 19036</strain>
    </source>
</reference>